<keyword evidence="3 6" id="KW-0418">Kinase</keyword>
<proteinExistence type="inferred from homology"/>
<evidence type="ECO:0000259" key="5">
    <source>
        <dbReference type="Pfam" id="PF13657"/>
    </source>
</evidence>
<reference evidence="6 7" key="1">
    <citation type="submission" date="2016-11" db="EMBL/GenBank/DDBJ databases">
        <authorList>
            <person name="Jaros S."/>
            <person name="Januszkiewicz K."/>
            <person name="Wedrychowicz H."/>
        </authorList>
    </citation>
    <scope>NUCLEOTIDE SEQUENCE [LARGE SCALE GENOMIC DNA]</scope>
    <source>
        <strain evidence="6 7">CGMCC 1.10190</strain>
    </source>
</reference>
<dbReference type="InterPro" id="IPR017508">
    <property type="entry name" value="HipA_N1"/>
</dbReference>
<feature type="domain" description="HipA-like C-terminal" evidence="4">
    <location>
        <begin position="139"/>
        <end position="369"/>
    </location>
</feature>
<comment type="similarity">
    <text evidence="1">Belongs to the HipA Ser/Thr kinase family.</text>
</comment>
<dbReference type="InterPro" id="IPR012893">
    <property type="entry name" value="HipA-like_C"/>
</dbReference>
<dbReference type="EMBL" id="FQXE01000006">
    <property type="protein sequence ID" value="SHH96386.1"/>
    <property type="molecule type" value="Genomic_DNA"/>
</dbReference>
<dbReference type="InterPro" id="IPR052028">
    <property type="entry name" value="HipA_Ser/Thr_kinase"/>
</dbReference>
<accession>A0A1M5X9D7</accession>
<dbReference type="RefSeq" id="WP_073103746.1">
    <property type="nucleotide sequence ID" value="NZ_FQXE01000006.1"/>
</dbReference>
<keyword evidence="7" id="KW-1185">Reference proteome</keyword>
<dbReference type="Pfam" id="PF07804">
    <property type="entry name" value="HipA_C"/>
    <property type="match status" value="1"/>
</dbReference>
<keyword evidence="2" id="KW-0808">Transferase</keyword>
<gene>
    <name evidence="6" type="ORF">SAMN04488135_106239</name>
</gene>
<dbReference type="PANTHER" id="PTHR37419">
    <property type="entry name" value="SERINE/THREONINE-PROTEIN KINASE TOXIN HIPA"/>
    <property type="match status" value="1"/>
</dbReference>
<dbReference type="OrthoDB" id="9805913at2"/>
<dbReference type="GO" id="GO:0004674">
    <property type="term" value="F:protein serine/threonine kinase activity"/>
    <property type="evidence" value="ECO:0007669"/>
    <property type="project" value="TreeGrafter"/>
</dbReference>
<feature type="domain" description="HipA N-terminal subdomain 1" evidence="5">
    <location>
        <begin position="3"/>
        <end position="99"/>
    </location>
</feature>
<name>A0A1M5X9D7_9BURK</name>
<dbReference type="GO" id="GO:0005829">
    <property type="term" value="C:cytosol"/>
    <property type="evidence" value="ECO:0007669"/>
    <property type="project" value="TreeGrafter"/>
</dbReference>
<dbReference type="NCBIfam" id="TIGR03071">
    <property type="entry name" value="couple_hipA"/>
    <property type="match status" value="1"/>
</dbReference>
<dbReference type="STRING" id="658167.SAMN04488135_106239"/>
<evidence type="ECO:0000259" key="4">
    <source>
        <dbReference type="Pfam" id="PF07804"/>
    </source>
</evidence>
<evidence type="ECO:0000313" key="7">
    <source>
        <dbReference type="Proteomes" id="UP000184226"/>
    </source>
</evidence>
<evidence type="ECO:0000256" key="3">
    <source>
        <dbReference type="ARBA" id="ARBA00022777"/>
    </source>
</evidence>
<dbReference type="Pfam" id="PF13657">
    <property type="entry name" value="Couple_hipA"/>
    <property type="match status" value="1"/>
</dbReference>
<sequence>MKLDVHVCGRTVAKLYRERDEYVLNYLPDTASTDFVSLTMPVRAEPWRWPRDLHPFFRQNLPEGYLLSIIREEFGPLLDGTDLSLLAVVGGMGIGRVTVTPEGGAPGADMEPLQIESLLKAENTTAHFAGLVRRYARASISGMVPKFIAPEENADESAHVLGKPTLRTSRHIIKGSDDSTPYLGFNEFYTMRVLERLNVVPVARTRMSEDGRVLVVDRFDVDARGVVMHGVEDACGLLGLPPHEKYATTTERVLNATRVYVPAAAMRAQLEQFGWHLLTNYVVRNADCHAKSIALYYTGLKDVAYTPVYDVVTTQAYPRYAANPPGLPVDGRQTWAVGKTLERFFKARLGIAPKQYAEMVERLCESAVEVGQEVIEAARNEPRWHTVAKQMVHAWNDGMASLRSSKSLVAFRRLDEAIAQAGFSESKRVESGREVIGRSELLGRPRKR</sequence>
<organism evidence="6 7">
    <name type="scientific">Pollutimonas bauzanensis</name>
    <dbReference type="NCBI Taxonomy" id="658167"/>
    <lineage>
        <taxon>Bacteria</taxon>
        <taxon>Pseudomonadati</taxon>
        <taxon>Pseudomonadota</taxon>
        <taxon>Betaproteobacteria</taxon>
        <taxon>Burkholderiales</taxon>
        <taxon>Alcaligenaceae</taxon>
        <taxon>Pollutimonas</taxon>
    </lineage>
</organism>
<protein>
    <submittedName>
        <fullName evidence="6">Serine/threonine-protein kinase HipA</fullName>
    </submittedName>
</protein>
<dbReference type="PANTHER" id="PTHR37419:SF1">
    <property type="entry name" value="SERINE_THREONINE-PROTEIN KINASE TOXIN HIPA"/>
    <property type="match status" value="1"/>
</dbReference>
<evidence type="ECO:0000256" key="2">
    <source>
        <dbReference type="ARBA" id="ARBA00022679"/>
    </source>
</evidence>
<dbReference type="Proteomes" id="UP000184226">
    <property type="component" value="Unassembled WGS sequence"/>
</dbReference>
<dbReference type="AlphaFoldDB" id="A0A1M5X9D7"/>
<evidence type="ECO:0000313" key="6">
    <source>
        <dbReference type="EMBL" id="SHH96386.1"/>
    </source>
</evidence>
<evidence type="ECO:0000256" key="1">
    <source>
        <dbReference type="ARBA" id="ARBA00010164"/>
    </source>
</evidence>